<evidence type="ECO:0000313" key="6">
    <source>
        <dbReference type="Proteomes" id="UP000056419"/>
    </source>
</evidence>
<dbReference type="GO" id="GO:0015344">
    <property type="term" value="F:siderophore uptake transmembrane transporter activity"/>
    <property type="evidence" value="ECO:0007669"/>
    <property type="project" value="TreeGrafter"/>
</dbReference>
<feature type="signal peptide" evidence="3">
    <location>
        <begin position="1"/>
        <end position="21"/>
    </location>
</feature>
<keyword evidence="1 3" id="KW-0732">Signal</keyword>
<dbReference type="InterPro" id="IPR008969">
    <property type="entry name" value="CarboxyPept-like_regulatory"/>
</dbReference>
<dbReference type="SUPFAM" id="SSF56935">
    <property type="entry name" value="Porins"/>
    <property type="match status" value="1"/>
</dbReference>
<dbReference type="InterPro" id="IPR037066">
    <property type="entry name" value="Plug_dom_sf"/>
</dbReference>
<keyword evidence="2" id="KW-0998">Cell outer membrane</keyword>
<name>A0A108TAK3_BACSE</name>
<dbReference type="PROSITE" id="PS52016">
    <property type="entry name" value="TONB_DEPENDENT_REC_3"/>
    <property type="match status" value="1"/>
</dbReference>
<dbReference type="SUPFAM" id="SSF49464">
    <property type="entry name" value="Carboxypeptidase regulatory domain-like"/>
    <property type="match status" value="1"/>
</dbReference>
<feature type="domain" description="TonB-dependent receptor plug" evidence="4">
    <location>
        <begin position="116"/>
        <end position="223"/>
    </location>
</feature>
<comment type="subcellular location">
    <subcellularLocation>
        <location evidence="2">Cell outer membrane</location>
        <topology evidence="2">Multi-pass membrane protein</topology>
    </subcellularLocation>
</comment>
<reference evidence="5 6" key="1">
    <citation type="journal article" date="2016" name="BMC Genomics">
        <title>Type VI secretion systems of human gut Bacteroidales segregate into three genetic architectures, two of which are contained on mobile genetic elements.</title>
        <authorList>
            <person name="Coyne M.J."/>
            <person name="Roelofs K.G."/>
            <person name="Comstock L.E."/>
        </authorList>
    </citation>
    <scope>NUCLEOTIDE SEQUENCE [LARGE SCALE GENOMIC DNA]</scope>
    <source>
        <strain evidence="5 6">CL09T03C01</strain>
    </source>
</reference>
<dbReference type="Pfam" id="PF13715">
    <property type="entry name" value="CarbopepD_reg_2"/>
    <property type="match status" value="1"/>
</dbReference>
<dbReference type="GO" id="GO:0009279">
    <property type="term" value="C:cell outer membrane"/>
    <property type="evidence" value="ECO:0007669"/>
    <property type="project" value="UniProtKB-SubCell"/>
</dbReference>
<sequence length="1068" mass="118414" precursor="true">MKRKLMLLLACLFVGIGLVTAQTQKVTGVVISEEDGQPVIGASVLVKGTQIGAITNVDGDFTLLNVPSSAKTLQISYIGMQTQEVAIKPNLKVVLKPDTEVLDEVVVVAYGTASRQSITGAVASIDSKKLEMRPVTEVTGTLEGAAPGIQVNNSYGEPGSDKSEIRIRGFGSVNGTNAPLIVVDGSPYGGSLNDINPQDIESISVLKDASSAALYGNKAANGVIMITTKKGKSHKLNFRIGVKQGMYTRGIPEYDKLGVNQWMEAMRSGMQSYWEKDGGVTPQQAFEASKTVNDNIVLSPIFDKNGAAMFDENGKFVAKVKPGYNDLDWLKALERTGYRQEYTASADAMGEKYDIFSSFGYLNEKGYIIGSDYDRFTARLKANYQPTSWFKTGVSLSGTMSGSNYQANAHDAYFANPFYTAGQMAPVYPYLMHNEDGSVATDGNGNSYDISNYDYLGGRNIIYEIQNDISRKERNAVSGQIYGTISFLKDFAATVRGDLYNVNNTEKAFNNPYCGDGAANNGRLSKVHDRTREYRFTQELTWAHDFDKHHIDVLLAHESFKHSYNYDFMMKEQMKVSGNTEMSNFAKMTSIDGYNQEYTTESYLSRARYNFAERYFLDASFRRDGSSRFSDPWGNFWSLGASWIISQEKFMKDLTWIDNLKFRVSYGEVGNDAGADYYAYKELFYSDVNAGIGAFYKIQIPNKNLKWETSGSLDIALEGRLFNRFNFSLDFFNKTSKDLLFTVYNPLSAGATDWFATSDETPSGMSQYFANIGSVRNTGLEVAMDVDAIRTKDWKWNIGLNLTTIHNEITKLPGGKDILHGTQNYSEGHSIYEFYTYTYAGVDQMNGRALYNANSQLGESTINALKAQDEYVTINGKNYVYNTSYAEKEWQGSALPDVYGSINTSLTWKDLTLSVLCTYSLGGKVYDYNYQGLMYTTTNGPGALHKDVLNGWQAAPEGMTEDSPNRLNPNGTPQFDLSSLASTSYGASSRWLTDASYFVIKNINLNYSFPKKVVTKWGLGGLSVYGSIENAATFTARKGMNPQYSFTGSQDNTFVAARVFTLGLNLNF</sequence>
<keyword evidence="2" id="KW-0472">Membrane</keyword>
<evidence type="ECO:0000256" key="3">
    <source>
        <dbReference type="SAM" id="SignalP"/>
    </source>
</evidence>
<dbReference type="AlphaFoldDB" id="A0A108TAK3"/>
<feature type="chain" id="PRO_5007131004" evidence="3">
    <location>
        <begin position="22"/>
        <end position="1068"/>
    </location>
</feature>
<keyword evidence="2" id="KW-0812">Transmembrane</keyword>
<comment type="caution">
    <text evidence="5">The sequence shown here is derived from an EMBL/GenBank/DDBJ whole genome shotgun (WGS) entry which is preliminary data.</text>
</comment>
<dbReference type="Gene3D" id="2.60.40.1120">
    <property type="entry name" value="Carboxypeptidase-like, regulatory domain"/>
    <property type="match status" value="1"/>
</dbReference>
<dbReference type="GO" id="GO:0044718">
    <property type="term" value="P:siderophore transmembrane transport"/>
    <property type="evidence" value="ECO:0007669"/>
    <property type="project" value="TreeGrafter"/>
</dbReference>
<dbReference type="PATRIC" id="fig|46506.5.peg.781"/>
<dbReference type="PANTHER" id="PTHR30069:SF29">
    <property type="entry name" value="HEMOGLOBIN AND HEMOGLOBIN-HAPTOGLOBIN-BINDING PROTEIN 1-RELATED"/>
    <property type="match status" value="1"/>
</dbReference>
<keyword evidence="2" id="KW-1134">Transmembrane beta strand</keyword>
<dbReference type="PANTHER" id="PTHR30069">
    <property type="entry name" value="TONB-DEPENDENT OUTER MEMBRANE RECEPTOR"/>
    <property type="match status" value="1"/>
</dbReference>
<keyword evidence="2" id="KW-0813">Transport</keyword>
<organism evidence="5 6">
    <name type="scientific">Bacteroides stercoris</name>
    <dbReference type="NCBI Taxonomy" id="46506"/>
    <lineage>
        <taxon>Bacteria</taxon>
        <taxon>Pseudomonadati</taxon>
        <taxon>Bacteroidota</taxon>
        <taxon>Bacteroidia</taxon>
        <taxon>Bacteroidales</taxon>
        <taxon>Bacteroidaceae</taxon>
        <taxon>Bacteroides</taxon>
    </lineage>
</organism>
<dbReference type="NCBIfam" id="TIGR04056">
    <property type="entry name" value="OMP_RagA_SusC"/>
    <property type="match status" value="1"/>
</dbReference>
<dbReference type="STRING" id="46506.AA415_00727"/>
<dbReference type="EMBL" id="LRGC01000003">
    <property type="protein sequence ID" value="KWR56420.1"/>
    <property type="molecule type" value="Genomic_DNA"/>
</dbReference>
<dbReference type="Proteomes" id="UP000056419">
    <property type="component" value="Unassembled WGS sequence"/>
</dbReference>
<gene>
    <name evidence="5" type="primary">fepA_3</name>
    <name evidence="5" type="ORF">AA415_00727</name>
</gene>
<keyword evidence="6" id="KW-1185">Reference proteome</keyword>
<evidence type="ECO:0000313" key="5">
    <source>
        <dbReference type="EMBL" id="KWR56420.1"/>
    </source>
</evidence>
<dbReference type="RefSeq" id="WP_082709256.1">
    <property type="nucleotide sequence ID" value="NZ_LRGC01000003.1"/>
</dbReference>
<dbReference type="InterPro" id="IPR012910">
    <property type="entry name" value="Plug_dom"/>
</dbReference>
<dbReference type="FunFam" id="2.170.130.10:FF:000003">
    <property type="entry name" value="SusC/RagA family TonB-linked outer membrane protein"/>
    <property type="match status" value="1"/>
</dbReference>
<dbReference type="InterPro" id="IPR023997">
    <property type="entry name" value="TonB-dep_OMP_SusC/RagA_CS"/>
</dbReference>
<evidence type="ECO:0000256" key="2">
    <source>
        <dbReference type="PROSITE-ProRule" id="PRU01360"/>
    </source>
</evidence>
<evidence type="ECO:0000256" key="1">
    <source>
        <dbReference type="ARBA" id="ARBA00022729"/>
    </source>
</evidence>
<keyword evidence="5" id="KW-0675">Receptor</keyword>
<evidence type="ECO:0000259" key="4">
    <source>
        <dbReference type="Pfam" id="PF07715"/>
    </source>
</evidence>
<dbReference type="Gene3D" id="2.170.130.10">
    <property type="entry name" value="TonB-dependent receptor, plug domain"/>
    <property type="match status" value="1"/>
</dbReference>
<proteinExistence type="inferred from homology"/>
<accession>A0A108TAK3</accession>
<protein>
    <submittedName>
        <fullName evidence="5">Ferrienterobactin receptor</fullName>
    </submittedName>
</protein>
<comment type="similarity">
    <text evidence="2">Belongs to the TonB-dependent receptor family.</text>
</comment>
<dbReference type="Pfam" id="PF07715">
    <property type="entry name" value="Plug"/>
    <property type="match status" value="1"/>
</dbReference>
<dbReference type="InterPro" id="IPR023996">
    <property type="entry name" value="TonB-dep_OMP_SusC/RagA"/>
</dbReference>
<dbReference type="NCBIfam" id="TIGR04057">
    <property type="entry name" value="SusC_RagA_signa"/>
    <property type="match status" value="1"/>
</dbReference>
<dbReference type="InterPro" id="IPR039426">
    <property type="entry name" value="TonB-dep_rcpt-like"/>
</dbReference>